<accession>A0A5A7R3A3</accession>
<name>A0A5A7R3A3_STRAF</name>
<dbReference type="GO" id="GO:0071944">
    <property type="term" value="C:cell periphery"/>
    <property type="evidence" value="ECO:0007669"/>
    <property type="project" value="TreeGrafter"/>
</dbReference>
<organism evidence="4 5">
    <name type="scientific">Striga asiatica</name>
    <name type="common">Asiatic witchweed</name>
    <name type="synonym">Buchnera asiatica</name>
    <dbReference type="NCBI Taxonomy" id="4170"/>
    <lineage>
        <taxon>Eukaryota</taxon>
        <taxon>Viridiplantae</taxon>
        <taxon>Streptophyta</taxon>
        <taxon>Embryophyta</taxon>
        <taxon>Tracheophyta</taxon>
        <taxon>Spermatophyta</taxon>
        <taxon>Magnoliopsida</taxon>
        <taxon>eudicotyledons</taxon>
        <taxon>Gunneridae</taxon>
        <taxon>Pentapetalae</taxon>
        <taxon>asterids</taxon>
        <taxon>lamiids</taxon>
        <taxon>Lamiales</taxon>
        <taxon>Orobanchaceae</taxon>
        <taxon>Buchnereae</taxon>
        <taxon>Striga</taxon>
    </lineage>
</organism>
<gene>
    <name evidence="4" type="ORF">STAS_29295</name>
</gene>
<dbReference type="EMBL" id="BKCP01010037">
    <property type="protein sequence ID" value="GER51876.1"/>
    <property type="molecule type" value="Genomic_DNA"/>
</dbReference>
<reference evidence="5" key="1">
    <citation type="journal article" date="2019" name="Curr. Biol.">
        <title>Genome Sequence of Striga asiatica Provides Insight into the Evolution of Plant Parasitism.</title>
        <authorList>
            <person name="Yoshida S."/>
            <person name="Kim S."/>
            <person name="Wafula E.K."/>
            <person name="Tanskanen J."/>
            <person name="Kim Y.M."/>
            <person name="Honaas L."/>
            <person name="Yang Z."/>
            <person name="Spallek T."/>
            <person name="Conn C.E."/>
            <person name="Ichihashi Y."/>
            <person name="Cheong K."/>
            <person name="Cui S."/>
            <person name="Der J.P."/>
            <person name="Gundlach H."/>
            <person name="Jiao Y."/>
            <person name="Hori C."/>
            <person name="Ishida J.K."/>
            <person name="Kasahara H."/>
            <person name="Kiba T."/>
            <person name="Kim M.S."/>
            <person name="Koo N."/>
            <person name="Laohavisit A."/>
            <person name="Lee Y.H."/>
            <person name="Lumba S."/>
            <person name="McCourt P."/>
            <person name="Mortimer J.C."/>
            <person name="Mutuku J.M."/>
            <person name="Nomura T."/>
            <person name="Sasaki-Sekimoto Y."/>
            <person name="Seto Y."/>
            <person name="Wang Y."/>
            <person name="Wakatake T."/>
            <person name="Sakakibara H."/>
            <person name="Demura T."/>
            <person name="Yamaguchi S."/>
            <person name="Yoneyama K."/>
            <person name="Manabe R.I."/>
            <person name="Nelson D.C."/>
            <person name="Schulman A.H."/>
            <person name="Timko M.P."/>
            <person name="dePamphilis C.W."/>
            <person name="Choi D."/>
            <person name="Shirasu K."/>
        </authorList>
    </citation>
    <scope>NUCLEOTIDE SEQUENCE [LARGE SCALE GENOMIC DNA]</scope>
    <source>
        <strain evidence="5">cv. UVA1</strain>
    </source>
</reference>
<feature type="chain" id="PRO_5022750649" evidence="3">
    <location>
        <begin position="22"/>
        <end position="184"/>
    </location>
</feature>
<sequence>MGANTLLTILALSLLVASVAGNSDLAGQFFHVTGKVLCQDCNKGWNEWVNGAKPIKGCKVSVTCLDDRNRAVHYASDLTDDVGEFDIACNKFVNGKELKPQNCFLRLVSSPDPVCNIATDFSGGKTGVKLSHPAVVYRDLIKYVLGPFYYTTPMCDKPDTSSPDEGDSDDNDDDDDDGGKERNY</sequence>
<dbReference type="PANTHER" id="PTHR33470">
    <property type="entry name" value="OS01G0164075 PROTEIN"/>
    <property type="match status" value="1"/>
</dbReference>
<evidence type="ECO:0000256" key="3">
    <source>
        <dbReference type="SAM" id="SignalP"/>
    </source>
</evidence>
<feature type="region of interest" description="Disordered" evidence="2">
    <location>
        <begin position="156"/>
        <end position="184"/>
    </location>
</feature>
<dbReference type="PANTHER" id="PTHR33470:SF29">
    <property type="entry name" value="POLLEN OLE E 1 ALLERGEN AND EXTENSIN FAMILY PROTEIN"/>
    <property type="match status" value="1"/>
</dbReference>
<feature type="signal peptide" evidence="3">
    <location>
        <begin position="1"/>
        <end position="21"/>
    </location>
</feature>
<proteinExistence type="predicted"/>
<dbReference type="Proteomes" id="UP000325081">
    <property type="component" value="Unassembled WGS sequence"/>
</dbReference>
<keyword evidence="5" id="KW-1185">Reference proteome</keyword>
<dbReference type="Pfam" id="PF01190">
    <property type="entry name" value="Pollen_Ole_e_1"/>
    <property type="match status" value="1"/>
</dbReference>
<feature type="compositionally biased region" description="Acidic residues" evidence="2">
    <location>
        <begin position="162"/>
        <end position="178"/>
    </location>
</feature>
<comment type="caution">
    <text evidence="4">The sequence shown here is derived from an EMBL/GenBank/DDBJ whole genome shotgun (WGS) entry which is preliminary data.</text>
</comment>
<evidence type="ECO:0000256" key="2">
    <source>
        <dbReference type="SAM" id="MobiDB-lite"/>
    </source>
</evidence>
<evidence type="ECO:0000313" key="4">
    <source>
        <dbReference type="EMBL" id="GER51876.1"/>
    </source>
</evidence>
<dbReference type="AlphaFoldDB" id="A0A5A7R3A3"/>
<keyword evidence="1 3" id="KW-0732">Signal</keyword>
<protein>
    <submittedName>
        <fullName evidence="4">Pollen Ole e 1 allergen and extensin family protein</fullName>
    </submittedName>
</protein>
<dbReference type="OrthoDB" id="747559at2759"/>
<evidence type="ECO:0000313" key="5">
    <source>
        <dbReference type="Proteomes" id="UP000325081"/>
    </source>
</evidence>
<evidence type="ECO:0000256" key="1">
    <source>
        <dbReference type="ARBA" id="ARBA00022729"/>
    </source>
</evidence>